<dbReference type="InterPro" id="IPR058972">
    <property type="entry name" value="YpfK"/>
</dbReference>
<dbReference type="KEGG" id="efe:EFER_0734"/>
<proteinExistence type="predicted"/>
<accession>B7LKJ7</accession>
<protein>
    <submittedName>
        <fullName evidence="2">Uncharacterized protein</fullName>
    </submittedName>
</protein>
<evidence type="ECO:0000313" key="2">
    <source>
        <dbReference type="EMBL" id="CAQ88275.1"/>
    </source>
</evidence>
<evidence type="ECO:0000256" key="1">
    <source>
        <dbReference type="SAM" id="Phobius"/>
    </source>
</evidence>
<feature type="transmembrane region" description="Helical" evidence="1">
    <location>
        <begin position="105"/>
        <end position="126"/>
    </location>
</feature>
<dbReference type="AlphaFoldDB" id="B7LKJ7"/>
<keyword evidence="1" id="KW-1133">Transmembrane helix</keyword>
<dbReference type="Proteomes" id="UP000000745">
    <property type="component" value="Chromosome"/>
</dbReference>
<evidence type="ECO:0000313" key="3">
    <source>
        <dbReference type="Proteomes" id="UP000000745"/>
    </source>
</evidence>
<keyword evidence="1" id="KW-0812">Transmembrane</keyword>
<dbReference type="HOGENOM" id="CLU_159240_0_0_6"/>
<keyword evidence="1" id="KW-0472">Membrane</keyword>
<organism evidence="2 3">
    <name type="scientific">Escherichia fergusonii (strain ATCC 35469 / DSM 13698 / CCUG 18766 / IAM 14443 / JCM 21226 / LMG 7866 / NBRC 102419 / NCTC 12128 / CDC 0568-73)</name>
    <dbReference type="NCBI Taxonomy" id="585054"/>
    <lineage>
        <taxon>Bacteria</taxon>
        <taxon>Pseudomonadati</taxon>
        <taxon>Pseudomonadota</taxon>
        <taxon>Gammaproteobacteria</taxon>
        <taxon>Enterobacterales</taxon>
        <taxon>Enterobacteriaceae</taxon>
        <taxon>Escherichia</taxon>
    </lineage>
</organism>
<keyword evidence="3" id="KW-1185">Reference proteome</keyword>
<dbReference type="EMBL" id="CU928158">
    <property type="protein sequence ID" value="CAQ88275.1"/>
    <property type="molecule type" value="Genomic_DNA"/>
</dbReference>
<sequence length="130" mass="14678">MPDNSDVLSAVVGIIYRERQRERLKMSDTSHKESKWHPHLDMSFLGCVLAFAMEVYFEEHIFIPHGGGASFGLIALIVINFMTIPVVIVVTTLICYLFEISRKRVNCMLVFLLACILTIVGLFIAYPVGQ</sequence>
<gene>
    <name evidence="2" type="ordered locus">EFER_0734</name>
</gene>
<feature type="transmembrane region" description="Helical" evidence="1">
    <location>
        <begin position="69"/>
        <end position="98"/>
    </location>
</feature>
<dbReference type="Pfam" id="PF26378">
    <property type="entry name" value="YpfK"/>
    <property type="match status" value="1"/>
</dbReference>
<reference evidence="3" key="1">
    <citation type="journal article" date="2009" name="PLoS Genet.">
        <title>Organised genome dynamics in the Escherichia coli species results in highly diverse adaptive paths.</title>
        <authorList>
            <person name="Touchon M."/>
            <person name="Hoede C."/>
            <person name="Tenaillon O."/>
            <person name="Barbe V."/>
            <person name="Baeriswyl S."/>
            <person name="Bidet P."/>
            <person name="Bingen E."/>
            <person name="Bonacorsi S."/>
            <person name="Bouchier C."/>
            <person name="Bouvet O."/>
            <person name="Calteau A."/>
            <person name="Chiapello H."/>
            <person name="Clermont O."/>
            <person name="Cruveiller S."/>
            <person name="Danchin A."/>
            <person name="Diard M."/>
            <person name="Dossat C."/>
            <person name="Karoui M.E."/>
            <person name="Frapy E."/>
            <person name="Garry L."/>
            <person name="Ghigo J.M."/>
            <person name="Gilles A.M."/>
            <person name="Johnson J."/>
            <person name="Le Bouguenec C."/>
            <person name="Lescat M."/>
            <person name="Mangenot S."/>
            <person name="Martinez-Jehanne V."/>
            <person name="Matic I."/>
            <person name="Nassif X."/>
            <person name="Oztas S."/>
            <person name="Petit M.A."/>
            <person name="Pichon C."/>
            <person name="Rouy Z."/>
            <person name="Ruf C.S."/>
            <person name="Schneider D."/>
            <person name="Tourret J."/>
            <person name="Vacherie B."/>
            <person name="Vallenet D."/>
            <person name="Medigue C."/>
            <person name="Rocha E.P.C."/>
            <person name="Denamur E."/>
        </authorList>
    </citation>
    <scope>NUCLEOTIDE SEQUENCE [LARGE SCALE GENOMIC DNA]</scope>
    <source>
        <strain evidence="3">ATCC 35469 / DSM 13698 / BCRC 15582 / CCUG 18766 / IAM 14443 / JCM 21226 / LMG 7866 / NBRC 102419 / NCTC 12128 / CDC 0568-73</strain>
    </source>
</reference>
<name>B7LKJ7_ESCF3</name>